<evidence type="ECO:0000256" key="8">
    <source>
        <dbReference type="SAM" id="Phobius"/>
    </source>
</evidence>
<gene>
    <name evidence="9" type="ORF">C1SCF055_LOCUS43286</name>
</gene>
<evidence type="ECO:0000256" key="2">
    <source>
        <dbReference type="ARBA" id="ARBA00004173"/>
    </source>
</evidence>
<proteinExistence type="predicted"/>
<dbReference type="SUPFAM" id="SSF47694">
    <property type="entry name" value="Cytochrome c oxidase subunit h"/>
    <property type="match status" value="1"/>
</dbReference>
<keyword evidence="5" id="KW-0496">Mitochondrion</keyword>
<feature type="transmembrane region" description="Helical" evidence="8">
    <location>
        <begin position="300"/>
        <end position="318"/>
    </location>
</feature>
<reference evidence="10 11" key="2">
    <citation type="submission" date="2024-05" db="EMBL/GenBank/DDBJ databases">
        <authorList>
            <person name="Chen Y."/>
            <person name="Shah S."/>
            <person name="Dougan E. K."/>
            <person name="Thang M."/>
            <person name="Chan C."/>
        </authorList>
    </citation>
    <scope>NUCLEOTIDE SEQUENCE [LARGE SCALE GENOMIC DNA]</scope>
</reference>
<evidence type="ECO:0000256" key="4">
    <source>
        <dbReference type="ARBA" id="ARBA00022989"/>
    </source>
</evidence>
<dbReference type="AlphaFoldDB" id="A0A9P1M4E8"/>
<dbReference type="CDD" id="cd00926">
    <property type="entry name" value="Cyt_c_Oxidase_VIb"/>
    <property type="match status" value="1"/>
</dbReference>
<dbReference type="EMBL" id="CAMXCT030006711">
    <property type="protein sequence ID" value="CAL4806055.1"/>
    <property type="molecule type" value="Genomic_DNA"/>
</dbReference>
<feature type="transmembrane region" description="Helical" evidence="8">
    <location>
        <begin position="127"/>
        <end position="146"/>
    </location>
</feature>
<dbReference type="Proteomes" id="UP001152797">
    <property type="component" value="Unassembled WGS sequence"/>
</dbReference>
<organism evidence="9">
    <name type="scientific">Cladocopium goreaui</name>
    <dbReference type="NCBI Taxonomy" id="2562237"/>
    <lineage>
        <taxon>Eukaryota</taxon>
        <taxon>Sar</taxon>
        <taxon>Alveolata</taxon>
        <taxon>Dinophyceae</taxon>
        <taxon>Suessiales</taxon>
        <taxon>Symbiodiniaceae</taxon>
        <taxon>Cladocopium</taxon>
    </lineage>
</organism>
<keyword evidence="4 8" id="KW-1133">Transmembrane helix</keyword>
<feature type="transmembrane region" description="Helical" evidence="8">
    <location>
        <begin position="29"/>
        <end position="46"/>
    </location>
</feature>
<accession>A0A9P1M4E8</accession>
<dbReference type="EMBL" id="CAMXCT020006711">
    <property type="protein sequence ID" value="CAL1172118.1"/>
    <property type="molecule type" value="Genomic_DNA"/>
</dbReference>
<comment type="subcellular location">
    <subcellularLocation>
        <location evidence="1">Membrane</location>
        <topology evidence="1">Multi-pass membrane protein</topology>
    </subcellularLocation>
    <subcellularLocation>
        <location evidence="2">Mitochondrion</location>
    </subcellularLocation>
</comment>
<dbReference type="EMBL" id="CAMXCT010006711">
    <property type="protein sequence ID" value="CAI4018743.1"/>
    <property type="molecule type" value="Genomic_DNA"/>
</dbReference>
<reference evidence="9" key="1">
    <citation type="submission" date="2022-10" db="EMBL/GenBank/DDBJ databases">
        <authorList>
            <person name="Chen Y."/>
            <person name="Dougan E. K."/>
            <person name="Chan C."/>
            <person name="Rhodes N."/>
            <person name="Thang M."/>
        </authorList>
    </citation>
    <scope>NUCLEOTIDE SEQUENCE</scope>
</reference>
<sequence length="530" mass="57154">MAQDLTVRLGVCTGQGHSACIRDHFGPRCCWFATILLLMECVIAMVSEMSGVAATGRLWGMDQASSVLLAALIIAGTVVGLSYRQIETIGIVLGAFELTFVLTMLYYHPSLDSIMTDVAARFADPEYMKLISANIGAVIMPWMVYFQQSAVVARRLQTSKAMSEERTGTLLGSVLTQLIMIGALVTLAAAQSINKDLHSVDEIVKAISPAFGEMGSKVLVSLAFLGGSLCAAFVVSLAATWALCEAAESDDAVTALEQSPRDAPFFYGSFLSVVLLGALVLLSGVNTVRLNVWVELLDGILMPVAVGFLYLLAISPVLPEVVRVKGMYKWCAGIIFVLVAFTSLASAITGFITQGTLITVNLDGFSVSAVTLEQVNAMSVDEMMKIANQSSLTAPWPSGIGSAAVSILSVVVSMEARGPAHGRGQVRCPGELRKVFSAGHLDAVNAAHPHMDDPRFLSLTNQSNHCILRFIVFARCARELGEEDTRCKYQYYRAQCACPESQLEDWMEHRARGSCHLDVLPDRSTVHVRQ</sequence>
<evidence type="ECO:0000313" key="11">
    <source>
        <dbReference type="Proteomes" id="UP001152797"/>
    </source>
</evidence>
<evidence type="ECO:0000256" key="6">
    <source>
        <dbReference type="ARBA" id="ARBA00023136"/>
    </source>
</evidence>
<name>A0A9P1M4E8_9DINO</name>
<keyword evidence="3 8" id="KW-0812">Transmembrane</keyword>
<dbReference type="GO" id="GO:0005739">
    <property type="term" value="C:mitochondrion"/>
    <property type="evidence" value="ECO:0007669"/>
    <property type="project" value="UniProtKB-SubCell"/>
</dbReference>
<feature type="transmembrane region" description="Helical" evidence="8">
    <location>
        <begin position="66"/>
        <end position="83"/>
    </location>
</feature>
<evidence type="ECO:0000313" key="10">
    <source>
        <dbReference type="EMBL" id="CAL4806055.1"/>
    </source>
</evidence>
<comment type="caution">
    <text evidence="9">The sequence shown here is derived from an EMBL/GenBank/DDBJ whole genome shotgun (WGS) entry which is preliminary data.</text>
</comment>
<keyword evidence="11" id="KW-1185">Reference proteome</keyword>
<evidence type="ECO:0000256" key="7">
    <source>
        <dbReference type="ARBA" id="ARBA00023157"/>
    </source>
</evidence>
<evidence type="ECO:0000256" key="5">
    <source>
        <dbReference type="ARBA" id="ARBA00023128"/>
    </source>
</evidence>
<dbReference type="Gene3D" id="1.10.10.140">
    <property type="entry name" value="Cytochrome c oxidase, subunit VIb"/>
    <property type="match status" value="1"/>
</dbReference>
<feature type="transmembrane region" description="Helical" evidence="8">
    <location>
        <begin position="265"/>
        <end position="288"/>
    </location>
</feature>
<keyword evidence="6 8" id="KW-0472">Membrane</keyword>
<dbReference type="InterPro" id="IPR048280">
    <property type="entry name" value="COX6B-like"/>
</dbReference>
<dbReference type="InterPro" id="IPR036549">
    <property type="entry name" value="CX6/COA6-like_sf"/>
</dbReference>
<dbReference type="InterPro" id="IPR001046">
    <property type="entry name" value="NRAMP_fam"/>
</dbReference>
<feature type="transmembrane region" description="Helical" evidence="8">
    <location>
        <begin position="90"/>
        <end position="107"/>
    </location>
</feature>
<protein>
    <submittedName>
        <fullName evidence="10">Cytochrome c oxidase subunit 6b-2 (AtCOX6b-2)</fullName>
    </submittedName>
</protein>
<dbReference type="GO" id="GO:0046873">
    <property type="term" value="F:metal ion transmembrane transporter activity"/>
    <property type="evidence" value="ECO:0007669"/>
    <property type="project" value="InterPro"/>
</dbReference>
<feature type="transmembrane region" description="Helical" evidence="8">
    <location>
        <begin position="330"/>
        <end position="352"/>
    </location>
</feature>
<dbReference type="OrthoDB" id="409173at2759"/>
<evidence type="ECO:0000256" key="1">
    <source>
        <dbReference type="ARBA" id="ARBA00004141"/>
    </source>
</evidence>
<keyword evidence="7" id="KW-1015">Disulfide bond</keyword>
<feature type="transmembrane region" description="Helical" evidence="8">
    <location>
        <begin position="218"/>
        <end position="244"/>
    </location>
</feature>
<dbReference type="GO" id="GO:0016020">
    <property type="term" value="C:membrane"/>
    <property type="evidence" value="ECO:0007669"/>
    <property type="project" value="UniProtKB-SubCell"/>
</dbReference>
<feature type="transmembrane region" description="Helical" evidence="8">
    <location>
        <begin position="167"/>
        <end position="190"/>
    </location>
</feature>
<evidence type="ECO:0000256" key="3">
    <source>
        <dbReference type="ARBA" id="ARBA00022692"/>
    </source>
</evidence>
<dbReference type="Pfam" id="PF01566">
    <property type="entry name" value="Nramp"/>
    <property type="match status" value="1"/>
</dbReference>
<evidence type="ECO:0000313" key="9">
    <source>
        <dbReference type="EMBL" id="CAI4018743.1"/>
    </source>
</evidence>
<dbReference type="Pfam" id="PF02297">
    <property type="entry name" value="COX6B"/>
    <property type="match status" value="1"/>
</dbReference>